<evidence type="ECO:0008006" key="4">
    <source>
        <dbReference type="Google" id="ProtNLM"/>
    </source>
</evidence>
<evidence type="ECO:0000313" key="2">
    <source>
        <dbReference type="EMBL" id="AER57666.1"/>
    </source>
</evidence>
<dbReference type="EMBL" id="CP003093">
    <property type="protein sequence ID" value="AER57666.1"/>
    <property type="molecule type" value="Genomic_DNA"/>
</dbReference>
<organism evidence="2 3">
    <name type="scientific">Pseudoxanthomonas spadix (strain BD-a59)</name>
    <dbReference type="NCBI Taxonomy" id="1045855"/>
    <lineage>
        <taxon>Bacteria</taxon>
        <taxon>Pseudomonadati</taxon>
        <taxon>Pseudomonadota</taxon>
        <taxon>Gammaproteobacteria</taxon>
        <taxon>Lysobacterales</taxon>
        <taxon>Lysobacteraceae</taxon>
        <taxon>Pseudoxanthomonas</taxon>
    </lineage>
</organism>
<name>G7UW08_PSEUP</name>
<dbReference type="OrthoDB" id="5987121at2"/>
<gene>
    <name evidence="2" type="ordered locus">DSC_15110</name>
</gene>
<accession>G7UW08</accession>
<dbReference type="RefSeq" id="WP_014161839.1">
    <property type="nucleotide sequence ID" value="NC_016147.2"/>
</dbReference>
<keyword evidence="1" id="KW-0812">Transmembrane</keyword>
<dbReference type="HOGENOM" id="CLU_084491_0_0_6"/>
<reference evidence="2 3" key="1">
    <citation type="journal article" date="2012" name="J. Bacteriol.">
        <title>Complete Genome Sequence of the BTEX-Degrading Bacterium Pseudoxanthomonas spadix BD-a59.</title>
        <authorList>
            <person name="Lee S.H."/>
            <person name="Jin H.M."/>
            <person name="Lee H.J."/>
            <person name="Kim J.M."/>
            <person name="Jeon C.O."/>
        </authorList>
    </citation>
    <scope>NUCLEOTIDE SEQUENCE [LARGE SCALE GENOMIC DNA]</scope>
    <source>
        <strain evidence="2 3">BD-a59</strain>
    </source>
</reference>
<keyword evidence="1" id="KW-1133">Transmembrane helix</keyword>
<dbReference type="AlphaFoldDB" id="G7UW08"/>
<dbReference type="KEGG" id="psd:DSC_15110"/>
<keyword evidence="1" id="KW-0472">Membrane</keyword>
<dbReference type="Proteomes" id="UP000005870">
    <property type="component" value="Chromosome"/>
</dbReference>
<keyword evidence="3" id="KW-1185">Reference proteome</keyword>
<evidence type="ECO:0000256" key="1">
    <source>
        <dbReference type="SAM" id="Phobius"/>
    </source>
</evidence>
<feature type="transmembrane region" description="Helical" evidence="1">
    <location>
        <begin position="83"/>
        <end position="104"/>
    </location>
</feature>
<sequence>MSQLFKGLNLLIADNELHRKPLEQQAAYWLSKSDRGIEHEIHLLDIAKGQWLAGSVMVWLLASLTALAIIADNLWEHSYNPSFPKIILVLLIWVGMLFVLWLIAQVFDQKAGLSRWVTAFASREPIGGEHDSLEQLQEALELARAYPEVLEYKQRVVARRPLRHEDIRIMRQMGRQRRHAELARELTMLGNAG</sequence>
<proteinExistence type="predicted"/>
<dbReference type="eggNOG" id="ENOG5030T3J">
    <property type="taxonomic scope" value="Bacteria"/>
</dbReference>
<feature type="transmembrane region" description="Helical" evidence="1">
    <location>
        <begin position="51"/>
        <end position="71"/>
    </location>
</feature>
<protein>
    <recommendedName>
        <fullName evidence="4">Transmembrane protein</fullName>
    </recommendedName>
</protein>
<evidence type="ECO:0000313" key="3">
    <source>
        <dbReference type="Proteomes" id="UP000005870"/>
    </source>
</evidence>